<proteinExistence type="predicted"/>
<dbReference type="EMBL" id="MU152928">
    <property type="protein sequence ID" value="KAF9440057.1"/>
    <property type="molecule type" value="Genomic_DNA"/>
</dbReference>
<evidence type="ECO:0000313" key="2">
    <source>
        <dbReference type="Proteomes" id="UP000807342"/>
    </source>
</evidence>
<protein>
    <submittedName>
        <fullName evidence="1">Uncharacterized protein</fullName>
    </submittedName>
</protein>
<comment type="caution">
    <text evidence="1">The sequence shown here is derived from an EMBL/GenBank/DDBJ whole genome shotgun (WGS) entry which is preliminary data.</text>
</comment>
<dbReference type="AlphaFoldDB" id="A0A9P5WX57"/>
<gene>
    <name evidence="1" type="ORF">P691DRAFT_783507</name>
</gene>
<organism evidence="1 2">
    <name type="scientific">Macrolepiota fuliginosa MF-IS2</name>
    <dbReference type="NCBI Taxonomy" id="1400762"/>
    <lineage>
        <taxon>Eukaryota</taxon>
        <taxon>Fungi</taxon>
        <taxon>Dikarya</taxon>
        <taxon>Basidiomycota</taxon>
        <taxon>Agaricomycotina</taxon>
        <taxon>Agaricomycetes</taxon>
        <taxon>Agaricomycetidae</taxon>
        <taxon>Agaricales</taxon>
        <taxon>Agaricineae</taxon>
        <taxon>Agaricaceae</taxon>
        <taxon>Macrolepiota</taxon>
    </lineage>
</organism>
<feature type="non-terminal residue" evidence="1">
    <location>
        <position position="104"/>
    </location>
</feature>
<keyword evidence="2" id="KW-1185">Reference proteome</keyword>
<accession>A0A9P5WX57</accession>
<sequence length="104" mass="11563">MDPQLLDGSWVCMLEWTMSITKLGGVKGVTMVADVEYGTQVVHYTKLTSTSICIITTQEPTQEENIGKHIWGDTLHDDHVKGIKSWEGVVQVNWATSGQVKEES</sequence>
<dbReference type="Proteomes" id="UP000807342">
    <property type="component" value="Unassembled WGS sequence"/>
</dbReference>
<reference evidence="1" key="1">
    <citation type="submission" date="2020-11" db="EMBL/GenBank/DDBJ databases">
        <authorList>
            <consortium name="DOE Joint Genome Institute"/>
            <person name="Ahrendt S."/>
            <person name="Riley R."/>
            <person name="Andreopoulos W."/>
            <person name="Labutti K."/>
            <person name="Pangilinan J."/>
            <person name="Ruiz-Duenas F.J."/>
            <person name="Barrasa J.M."/>
            <person name="Sanchez-Garcia M."/>
            <person name="Camarero S."/>
            <person name="Miyauchi S."/>
            <person name="Serrano A."/>
            <person name="Linde D."/>
            <person name="Babiker R."/>
            <person name="Drula E."/>
            <person name="Ayuso-Fernandez I."/>
            <person name="Pacheco R."/>
            <person name="Padilla G."/>
            <person name="Ferreira P."/>
            <person name="Barriuso J."/>
            <person name="Kellner H."/>
            <person name="Castanera R."/>
            <person name="Alfaro M."/>
            <person name="Ramirez L."/>
            <person name="Pisabarro A.G."/>
            <person name="Kuo A."/>
            <person name="Tritt A."/>
            <person name="Lipzen A."/>
            <person name="He G."/>
            <person name="Yan M."/>
            <person name="Ng V."/>
            <person name="Cullen D."/>
            <person name="Martin F."/>
            <person name="Rosso M.-N."/>
            <person name="Henrissat B."/>
            <person name="Hibbett D."/>
            <person name="Martinez A.T."/>
            <person name="Grigoriev I.V."/>
        </authorList>
    </citation>
    <scope>NUCLEOTIDE SEQUENCE</scope>
    <source>
        <strain evidence="1">MF-IS2</strain>
    </source>
</reference>
<evidence type="ECO:0000313" key="1">
    <source>
        <dbReference type="EMBL" id="KAF9440057.1"/>
    </source>
</evidence>
<name>A0A9P5WX57_9AGAR</name>